<evidence type="ECO:0000313" key="4">
    <source>
        <dbReference type="EMBL" id="QKF93728.1"/>
    </source>
</evidence>
<dbReference type="SMART" id="SM00355">
    <property type="entry name" value="ZnF_C2H2"/>
    <property type="match status" value="2"/>
</dbReference>
<feature type="domain" description="C2H2-type" evidence="3">
    <location>
        <begin position="60"/>
        <end position="95"/>
    </location>
</feature>
<feature type="coiled-coil region" evidence="2">
    <location>
        <begin position="98"/>
        <end position="137"/>
    </location>
</feature>
<proteinExistence type="predicted"/>
<keyword evidence="1" id="KW-0479">Metal-binding</keyword>
<dbReference type="InterPro" id="IPR013087">
    <property type="entry name" value="Znf_C2H2_type"/>
</dbReference>
<organism evidence="4 5">
    <name type="scientific">Fadolivirus FV1/VV64</name>
    <dbReference type="NCBI Taxonomy" id="3070911"/>
    <lineage>
        <taxon>Viruses</taxon>
        <taxon>Varidnaviria</taxon>
        <taxon>Bamfordvirae</taxon>
        <taxon>Nucleocytoviricota</taxon>
        <taxon>Megaviricetes</taxon>
        <taxon>Imitervirales</taxon>
        <taxon>Mimiviridae</taxon>
        <taxon>Klosneuvirinae</taxon>
        <taxon>Fadolivirus</taxon>
        <taxon>Fadolivirus algeromassiliense</taxon>
    </lineage>
</organism>
<protein>
    <submittedName>
        <fullName evidence="4">Zinc finger protein C2H2-type protein</fullName>
    </submittedName>
</protein>
<evidence type="ECO:0000256" key="1">
    <source>
        <dbReference type="PROSITE-ProRule" id="PRU00042"/>
    </source>
</evidence>
<name>A0A7D3UP11_9VIRU</name>
<accession>A0A7D3UP11</accession>
<keyword evidence="2" id="KW-0175">Coiled coil</keyword>
<dbReference type="GO" id="GO:0008270">
    <property type="term" value="F:zinc ion binding"/>
    <property type="evidence" value="ECO:0007669"/>
    <property type="project" value="UniProtKB-KW"/>
</dbReference>
<dbReference type="Gene3D" id="3.30.160.60">
    <property type="entry name" value="Classic Zinc Finger"/>
    <property type="match status" value="1"/>
</dbReference>
<keyword evidence="1" id="KW-0863">Zinc-finger</keyword>
<sequence length="339" mass="40227">MKYNCTKCNYSSNDKSNYNKHIKSASHYIFNDVNQCKPDVNRNVIQNVNHQNDIKNTNKFICNNCNELFSCRQSLSRHKNYRCKNSQLKHETDKDKQIETLKQQLIEYQQAMKDKEIEFLNKQVNKLNSEVNELKSFIRSGKYGNTTNYNISIKKYVQQHYSDAPALEGVKDYAKLTYDETDFIETIISKFNNDILHKYLGDFIIQYYKKDNPSEQSIWNSDVSRLTYIIKELLDNNQSIWNHDYKGVKTKNYVITPLLKYIRKSIDKYWIDNIDTFKVLETRELVQLQENLIILQKVKKCIDNGLLADEIVKYIAPEFYLNKSNTNDIHNNHFIDIDE</sequence>
<dbReference type="EMBL" id="MT418680">
    <property type="protein sequence ID" value="QKF93728.1"/>
    <property type="molecule type" value="Genomic_DNA"/>
</dbReference>
<gene>
    <name evidence="4" type="ORF">Fadolivirus_1_270</name>
</gene>
<keyword evidence="5" id="KW-1185">Reference proteome</keyword>
<evidence type="ECO:0000313" key="5">
    <source>
        <dbReference type="Proteomes" id="UP001162001"/>
    </source>
</evidence>
<evidence type="ECO:0000256" key="2">
    <source>
        <dbReference type="SAM" id="Coils"/>
    </source>
</evidence>
<evidence type="ECO:0000259" key="3">
    <source>
        <dbReference type="PROSITE" id="PS50157"/>
    </source>
</evidence>
<keyword evidence="1" id="KW-0862">Zinc</keyword>
<reference evidence="4 5" key="1">
    <citation type="submission" date="2020-04" db="EMBL/GenBank/DDBJ databases">
        <title>Advantages and limits of metagenomic assembly and binning of a giant virus.</title>
        <authorList>
            <person name="Schulz F."/>
            <person name="Andreani J."/>
            <person name="Francis R."/>
            <person name="Boudjemaa H."/>
            <person name="Bou Khalil J.Y."/>
            <person name="Lee J."/>
            <person name="La Scola B."/>
            <person name="Woyke T."/>
        </authorList>
    </citation>
    <scope>NUCLEOTIDE SEQUENCE [LARGE SCALE GENOMIC DNA]</scope>
    <source>
        <strain evidence="4 5">FV1/VV64</strain>
    </source>
</reference>
<dbReference type="Proteomes" id="UP001162001">
    <property type="component" value="Segment"/>
</dbReference>
<dbReference type="PROSITE" id="PS50157">
    <property type="entry name" value="ZINC_FINGER_C2H2_2"/>
    <property type="match status" value="1"/>
</dbReference>